<evidence type="ECO:0000313" key="3">
    <source>
        <dbReference type="EMBL" id="MYL25376.1"/>
    </source>
</evidence>
<dbReference type="AlphaFoldDB" id="A0A9X5B310"/>
<reference evidence="3 4" key="1">
    <citation type="submission" date="2019-11" db="EMBL/GenBank/DDBJ databases">
        <title>Genome sequences of 17 halophilic strains isolated from different environments.</title>
        <authorList>
            <person name="Furrow R.E."/>
        </authorList>
    </citation>
    <scope>NUCLEOTIDE SEQUENCE [LARGE SCALE GENOMIC DNA]</scope>
    <source>
        <strain evidence="3 4">22507_15_FS</strain>
    </source>
</reference>
<comment type="caution">
    <text evidence="3">The sequence shown here is derived from an EMBL/GenBank/DDBJ whole genome shotgun (WGS) entry which is preliminary data.</text>
</comment>
<feature type="transmembrane region" description="Helical" evidence="1">
    <location>
        <begin position="34"/>
        <end position="54"/>
    </location>
</feature>
<feature type="domain" description="Inner membrane protein YgaP-like transmembrane" evidence="2">
    <location>
        <begin position="1"/>
        <end position="61"/>
    </location>
</feature>
<evidence type="ECO:0000256" key="1">
    <source>
        <dbReference type="SAM" id="Phobius"/>
    </source>
</evidence>
<dbReference type="RefSeq" id="WP_151440999.1">
    <property type="nucleotide sequence ID" value="NZ_WMEX01000001.1"/>
</dbReference>
<dbReference type="Pfam" id="PF11127">
    <property type="entry name" value="YgaP-like_TM"/>
    <property type="match status" value="1"/>
</dbReference>
<protein>
    <submittedName>
        <fullName evidence="3">DUF2892 domain-containing protein</fullName>
    </submittedName>
</protein>
<dbReference type="EMBL" id="WMEX01000001">
    <property type="protein sequence ID" value="MYL25376.1"/>
    <property type="molecule type" value="Genomic_DNA"/>
</dbReference>
<gene>
    <name evidence="3" type="ORF">GLW01_01060</name>
</gene>
<feature type="transmembrane region" description="Helical" evidence="1">
    <location>
        <begin position="12"/>
        <end position="28"/>
    </location>
</feature>
<evidence type="ECO:0000259" key="2">
    <source>
        <dbReference type="Pfam" id="PF11127"/>
    </source>
</evidence>
<sequence>MTVNIGALDRSIRAIVGVVLVALVFIGPESAWGLIGLIPLATAAMGNCPAYSLIGISTCKAGNR</sequence>
<evidence type="ECO:0000313" key="4">
    <source>
        <dbReference type="Proteomes" id="UP000460751"/>
    </source>
</evidence>
<keyword evidence="1" id="KW-1133">Transmembrane helix</keyword>
<keyword evidence="4" id="KW-1185">Reference proteome</keyword>
<dbReference type="Proteomes" id="UP000460751">
    <property type="component" value="Unassembled WGS sequence"/>
</dbReference>
<dbReference type="InterPro" id="IPR021309">
    <property type="entry name" value="YgaP-like_TM"/>
</dbReference>
<organism evidence="3 4">
    <name type="scientific">Vreelandella halophila</name>
    <dbReference type="NCBI Taxonomy" id="86177"/>
    <lineage>
        <taxon>Bacteria</taxon>
        <taxon>Pseudomonadati</taxon>
        <taxon>Pseudomonadota</taxon>
        <taxon>Gammaproteobacteria</taxon>
        <taxon>Oceanospirillales</taxon>
        <taxon>Halomonadaceae</taxon>
        <taxon>Vreelandella</taxon>
    </lineage>
</organism>
<dbReference type="OrthoDB" id="9804804at2"/>
<accession>A0A9X5B310</accession>
<proteinExistence type="predicted"/>
<keyword evidence="1" id="KW-0812">Transmembrane</keyword>
<name>A0A9X5B310_9GAMM</name>
<keyword evidence="1" id="KW-0472">Membrane</keyword>